<gene>
    <name evidence="2" type="ORF">B0J15DRAFT_65377</name>
</gene>
<dbReference type="EMBL" id="JAGTJS010000015">
    <property type="protein sequence ID" value="KAH7247887.1"/>
    <property type="molecule type" value="Genomic_DNA"/>
</dbReference>
<keyword evidence="1" id="KW-1133">Transmembrane helix</keyword>
<organism evidence="2 3">
    <name type="scientific">Fusarium solani</name>
    <name type="common">Filamentous fungus</name>
    <dbReference type="NCBI Taxonomy" id="169388"/>
    <lineage>
        <taxon>Eukaryota</taxon>
        <taxon>Fungi</taxon>
        <taxon>Dikarya</taxon>
        <taxon>Ascomycota</taxon>
        <taxon>Pezizomycotina</taxon>
        <taxon>Sordariomycetes</taxon>
        <taxon>Hypocreomycetidae</taxon>
        <taxon>Hypocreales</taxon>
        <taxon>Nectriaceae</taxon>
        <taxon>Fusarium</taxon>
        <taxon>Fusarium solani species complex</taxon>
    </lineage>
</organism>
<keyword evidence="1" id="KW-0472">Membrane</keyword>
<evidence type="ECO:0000256" key="1">
    <source>
        <dbReference type="SAM" id="Phobius"/>
    </source>
</evidence>
<keyword evidence="1" id="KW-0812">Transmembrane</keyword>
<accession>A0A9P9K3K6</accession>
<dbReference type="Proteomes" id="UP000736672">
    <property type="component" value="Unassembled WGS sequence"/>
</dbReference>
<feature type="transmembrane region" description="Helical" evidence="1">
    <location>
        <begin position="50"/>
        <end position="70"/>
    </location>
</feature>
<evidence type="ECO:0000313" key="3">
    <source>
        <dbReference type="Proteomes" id="UP000736672"/>
    </source>
</evidence>
<comment type="caution">
    <text evidence="2">The sequence shown here is derived from an EMBL/GenBank/DDBJ whole genome shotgun (WGS) entry which is preliminary data.</text>
</comment>
<proteinExistence type="predicted"/>
<protein>
    <submittedName>
        <fullName evidence="2">Uncharacterized protein</fullName>
    </submittedName>
</protein>
<sequence>MQDLEPTSWPTRKVRQVQVHACAHIHSKDRDPVPLPQCVLFASLLLPTGWIKLSLANLGGLFFLFFFSVGHPGKPSSYVRFACMPRHDWFVGLTVVGSIVQSQSSLHLPMLVQVSFPLTG</sequence>
<keyword evidence="3" id="KW-1185">Reference proteome</keyword>
<dbReference type="AlphaFoldDB" id="A0A9P9K3K6"/>
<evidence type="ECO:0000313" key="2">
    <source>
        <dbReference type="EMBL" id="KAH7247887.1"/>
    </source>
</evidence>
<name>A0A9P9K3K6_FUSSL</name>
<reference evidence="2" key="1">
    <citation type="journal article" date="2021" name="Nat. Commun.">
        <title>Genetic determinants of endophytism in the Arabidopsis root mycobiome.</title>
        <authorList>
            <person name="Mesny F."/>
            <person name="Miyauchi S."/>
            <person name="Thiergart T."/>
            <person name="Pickel B."/>
            <person name="Atanasova L."/>
            <person name="Karlsson M."/>
            <person name="Huettel B."/>
            <person name="Barry K.W."/>
            <person name="Haridas S."/>
            <person name="Chen C."/>
            <person name="Bauer D."/>
            <person name="Andreopoulos W."/>
            <person name="Pangilinan J."/>
            <person name="LaButti K."/>
            <person name="Riley R."/>
            <person name="Lipzen A."/>
            <person name="Clum A."/>
            <person name="Drula E."/>
            <person name="Henrissat B."/>
            <person name="Kohler A."/>
            <person name="Grigoriev I.V."/>
            <person name="Martin F.M."/>
            <person name="Hacquard S."/>
        </authorList>
    </citation>
    <scope>NUCLEOTIDE SEQUENCE</scope>
    <source>
        <strain evidence="2">FSSC 5 MPI-SDFR-AT-0091</strain>
    </source>
</reference>